<dbReference type="AlphaFoldDB" id="A0A2P5A3V0"/>
<evidence type="ECO:0000313" key="3">
    <source>
        <dbReference type="Proteomes" id="UP000237105"/>
    </source>
</evidence>
<comment type="caution">
    <text evidence="2">The sequence shown here is derived from an EMBL/GenBank/DDBJ whole genome shotgun (WGS) entry which is preliminary data.</text>
</comment>
<proteinExistence type="predicted"/>
<name>A0A2P5A3V0_PARAD</name>
<accession>A0A2P5A3V0</accession>
<gene>
    <name evidence="2" type="ORF">PanWU01x14_371420</name>
</gene>
<evidence type="ECO:0000313" key="2">
    <source>
        <dbReference type="EMBL" id="PON31230.1"/>
    </source>
</evidence>
<organism evidence="2 3">
    <name type="scientific">Parasponia andersonii</name>
    <name type="common">Sponia andersonii</name>
    <dbReference type="NCBI Taxonomy" id="3476"/>
    <lineage>
        <taxon>Eukaryota</taxon>
        <taxon>Viridiplantae</taxon>
        <taxon>Streptophyta</taxon>
        <taxon>Embryophyta</taxon>
        <taxon>Tracheophyta</taxon>
        <taxon>Spermatophyta</taxon>
        <taxon>Magnoliopsida</taxon>
        <taxon>eudicotyledons</taxon>
        <taxon>Gunneridae</taxon>
        <taxon>Pentapetalae</taxon>
        <taxon>rosids</taxon>
        <taxon>fabids</taxon>
        <taxon>Rosales</taxon>
        <taxon>Cannabaceae</taxon>
        <taxon>Parasponia</taxon>
    </lineage>
</organism>
<sequence>GCRVIAEDDVIAATTSEVEVVAAGKDRLKTKKSKKKDLILPRGRKTRPVDE</sequence>
<feature type="non-terminal residue" evidence="2">
    <location>
        <position position="1"/>
    </location>
</feature>
<feature type="compositionally biased region" description="Basic residues" evidence="1">
    <location>
        <begin position="42"/>
        <end position="51"/>
    </location>
</feature>
<evidence type="ECO:0000256" key="1">
    <source>
        <dbReference type="SAM" id="MobiDB-lite"/>
    </source>
</evidence>
<reference evidence="3" key="1">
    <citation type="submission" date="2016-06" db="EMBL/GenBank/DDBJ databases">
        <title>Parallel loss of symbiosis genes in relatives of nitrogen-fixing non-legume Parasponia.</title>
        <authorList>
            <person name="Van Velzen R."/>
            <person name="Holmer R."/>
            <person name="Bu F."/>
            <person name="Rutten L."/>
            <person name="Van Zeijl A."/>
            <person name="Liu W."/>
            <person name="Santuari L."/>
            <person name="Cao Q."/>
            <person name="Sharma T."/>
            <person name="Shen D."/>
            <person name="Roswanjaya Y."/>
            <person name="Wardhani T."/>
            <person name="Kalhor M.S."/>
            <person name="Jansen J."/>
            <person name="Van den Hoogen J."/>
            <person name="Gungor B."/>
            <person name="Hartog M."/>
            <person name="Hontelez J."/>
            <person name="Verver J."/>
            <person name="Yang W.-C."/>
            <person name="Schijlen E."/>
            <person name="Repin R."/>
            <person name="Schilthuizen M."/>
            <person name="Schranz E."/>
            <person name="Heidstra R."/>
            <person name="Miyata K."/>
            <person name="Fedorova E."/>
            <person name="Kohlen W."/>
            <person name="Bisseling T."/>
            <person name="Smit S."/>
            <person name="Geurts R."/>
        </authorList>
    </citation>
    <scope>NUCLEOTIDE SEQUENCE [LARGE SCALE GENOMIC DNA]</scope>
    <source>
        <strain evidence="3">cv. WU1-14</strain>
    </source>
</reference>
<protein>
    <submittedName>
        <fullName evidence="2">Uncharacterized protein</fullName>
    </submittedName>
</protein>
<dbReference type="Proteomes" id="UP000237105">
    <property type="component" value="Unassembled WGS sequence"/>
</dbReference>
<feature type="region of interest" description="Disordered" evidence="1">
    <location>
        <begin position="32"/>
        <end position="51"/>
    </location>
</feature>
<dbReference type="EMBL" id="JXTB01001233">
    <property type="protein sequence ID" value="PON31230.1"/>
    <property type="molecule type" value="Genomic_DNA"/>
</dbReference>
<keyword evidence="3" id="KW-1185">Reference proteome</keyword>